<protein>
    <submittedName>
        <fullName evidence="1">Uncharacterized protein</fullName>
    </submittedName>
</protein>
<dbReference type="EnsemblMetazoa" id="ADIR014661-RA">
    <property type="protein sequence ID" value="ADIR014661-PA"/>
    <property type="gene ID" value="ADIR014661"/>
</dbReference>
<dbReference type="VEuPathDB" id="VectorBase:ADIR014661"/>
<reference evidence="1" key="2">
    <citation type="submission" date="2020-05" db="UniProtKB">
        <authorList>
            <consortium name="EnsemblMetazoa"/>
        </authorList>
    </citation>
    <scope>IDENTIFICATION</scope>
    <source>
        <strain evidence="1">WRAIR2</strain>
    </source>
</reference>
<keyword evidence="2" id="KW-1185">Reference proteome</keyword>
<accession>A0A182NXU1</accession>
<reference evidence="2" key="1">
    <citation type="submission" date="2013-03" db="EMBL/GenBank/DDBJ databases">
        <title>The Genome Sequence of Anopheles dirus WRAIR2.</title>
        <authorList>
            <consortium name="The Broad Institute Genomics Platform"/>
            <person name="Neafsey D.E."/>
            <person name="Walton C."/>
            <person name="Walker B."/>
            <person name="Young S.K."/>
            <person name="Zeng Q."/>
            <person name="Gargeya S."/>
            <person name="Fitzgerald M."/>
            <person name="Haas B."/>
            <person name="Abouelleil A."/>
            <person name="Allen A.W."/>
            <person name="Alvarado L."/>
            <person name="Arachchi H.M."/>
            <person name="Berlin A.M."/>
            <person name="Chapman S.B."/>
            <person name="Gainer-Dewar J."/>
            <person name="Goldberg J."/>
            <person name="Griggs A."/>
            <person name="Gujja S."/>
            <person name="Hansen M."/>
            <person name="Howarth C."/>
            <person name="Imamovic A."/>
            <person name="Ireland A."/>
            <person name="Larimer J."/>
            <person name="McCowan C."/>
            <person name="Murphy C."/>
            <person name="Pearson M."/>
            <person name="Poon T.W."/>
            <person name="Priest M."/>
            <person name="Roberts A."/>
            <person name="Saif S."/>
            <person name="Shea T."/>
            <person name="Sisk P."/>
            <person name="Sykes S."/>
            <person name="Wortman J."/>
            <person name="Nusbaum C."/>
            <person name="Birren B."/>
        </authorList>
    </citation>
    <scope>NUCLEOTIDE SEQUENCE [LARGE SCALE GENOMIC DNA]</scope>
    <source>
        <strain evidence="2">WRAIR2</strain>
    </source>
</reference>
<sequence>MDVSAGRYFRAFRRPGSVIPSLTDSNVIPLDKKARSVPGGTGAGRPPVYACLSSRQPCSSLLA</sequence>
<evidence type="ECO:0000313" key="2">
    <source>
        <dbReference type="Proteomes" id="UP000075884"/>
    </source>
</evidence>
<evidence type="ECO:0000313" key="1">
    <source>
        <dbReference type="EnsemblMetazoa" id="ADIR014661-PA"/>
    </source>
</evidence>
<dbReference type="Proteomes" id="UP000075884">
    <property type="component" value="Unassembled WGS sequence"/>
</dbReference>
<name>A0A182NXU1_9DIPT</name>
<organism evidence="1 2">
    <name type="scientific">Anopheles dirus</name>
    <dbReference type="NCBI Taxonomy" id="7168"/>
    <lineage>
        <taxon>Eukaryota</taxon>
        <taxon>Metazoa</taxon>
        <taxon>Ecdysozoa</taxon>
        <taxon>Arthropoda</taxon>
        <taxon>Hexapoda</taxon>
        <taxon>Insecta</taxon>
        <taxon>Pterygota</taxon>
        <taxon>Neoptera</taxon>
        <taxon>Endopterygota</taxon>
        <taxon>Diptera</taxon>
        <taxon>Nematocera</taxon>
        <taxon>Culicoidea</taxon>
        <taxon>Culicidae</taxon>
        <taxon>Anophelinae</taxon>
        <taxon>Anopheles</taxon>
    </lineage>
</organism>
<proteinExistence type="predicted"/>
<dbReference type="AlphaFoldDB" id="A0A182NXU1"/>